<protein>
    <submittedName>
        <fullName evidence="3">Oxidoreductase, short chain dehydrogenase/reductase family</fullName>
    </submittedName>
</protein>
<comment type="caution">
    <text evidence="3">The sequence shown here is derived from an EMBL/GenBank/DDBJ whole genome shotgun (WGS) entry which is preliminary data.</text>
</comment>
<evidence type="ECO:0000256" key="1">
    <source>
        <dbReference type="ARBA" id="ARBA00006484"/>
    </source>
</evidence>
<name>A0A3M5TVZ7_9PSED</name>
<dbReference type="InterPro" id="IPR020904">
    <property type="entry name" value="Sc_DH/Rdtase_CS"/>
</dbReference>
<dbReference type="GO" id="GO:0016616">
    <property type="term" value="F:oxidoreductase activity, acting on the CH-OH group of donors, NAD or NADP as acceptor"/>
    <property type="evidence" value="ECO:0007669"/>
    <property type="project" value="TreeGrafter"/>
</dbReference>
<dbReference type="InterPro" id="IPR036291">
    <property type="entry name" value="NAD(P)-bd_dom_sf"/>
</dbReference>
<evidence type="ECO:0000256" key="2">
    <source>
        <dbReference type="ARBA" id="ARBA00023002"/>
    </source>
</evidence>
<dbReference type="AlphaFoldDB" id="A0A3M5TVZ7"/>
<dbReference type="PANTHER" id="PTHR42760:SF115">
    <property type="entry name" value="3-OXOACYL-[ACYL-CARRIER-PROTEIN] REDUCTASE FABG"/>
    <property type="match status" value="1"/>
</dbReference>
<dbReference type="FunFam" id="3.40.50.720:FF:000084">
    <property type="entry name" value="Short-chain dehydrogenase reductase"/>
    <property type="match status" value="1"/>
</dbReference>
<organism evidence="3 4">
    <name type="scientific">Pseudomonas avellanae</name>
    <dbReference type="NCBI Taxonomy" id="46257"/>
    <lineage>
        <taxon>Bacteria</taxon>
        <taxon>Pseudomonadati</taxon>
        <taxon>Pseudomonadota</taxon>
        <taxon>Gammaproteobacteria</taxon>
        <taxon>Pseudomonadales</taxon>
        <taxon>Pseudomonadaceae</taxon>
        <taxon>Pseudomonas</taxon>
    </lineage>
</organism>
<reference evidence="3 4" key="1">
    <citation type="submission" date="2018-08" db="EMBL/GenBank/DDBJ databases">
        <title>Recombination of ecologically and evolutionarily significant loci maintains genetic cohesion in the Pseudomonas syringae species complex.</title>
        <authorList>
            <person name="Dillon M."/>
            <person name="Thakur S."/>
            <person name="Almeida R.N.D."/>
            <person name="Weir B.S."/>
            <person name="Guttman D.S."/>
        </authorList>
    </citation>
    <scope>NUCLEOTIDE SEQUENCE [LARGE SCALE GENOMIC DNA]</scope>
    <source>
        <strain evidence="3 4">ICMP 9749</strain>
    </source>
</reference>
<dbReference type="Proteomes" id="UP000281514">
    <property type="component" value="Unassembled WGS sequence"/>
</dbReference>
<comment type="similarity">
    <text evidence="1">Belongs to the short-chain dehydrogenases/reductases (SDR) family.</text>
</comment>
<dbReference type="InterPro" id="IPR002347">
    <property type="entry name" value="SDR_fam"/>
</dbReference>
<dbReference type="NCBIfam" id="NF005559">
    <property type="entry name" value="PRK07231.1"/>
    <property type="match status" value="1"/>
</dbReference>
<sequence length="321" mass="34223">MGTGDRRQCGRALSAGQRRQVIGLRFPLPRPSARIKNRIVYEVARSSVVAPLWELCVTNHQKNSATGVMFMSEFWNKAFDLNGRCAVITGGAAGIGLACARLLVERGARVALLDRDPAVVEVAASLGSGHIGIAVDLRSIDQVNSTINSVFEHFKRLDYLVNSAGVAVLDKAVDVTEDAWDTTLDINLKASFFVAQACARHMLTQGSGRIVNLASQAAVIGLDRHVAYCASKAAVVGMTKVLAMEWAPHITVNAISPTIVETALGKKAWAGELGERAKLQIPAGRFAQPEEIAGLALYLLSDAASMITGENVVIDGGYSIQ</sequence>
<dbReference type="PROSITE" id="PS00061">
    <property type="entry name" value="ADH_SHORT"/>
    <property type="match status" value="1"/>
</dbReference>
<dbReference type="CDD" id="cd05233">
    <property type="entry name" value="SDR_c"/>
    <property type="match status" value="1"/>
</dbReference>
<dbReference type="PANTHER" id="PTHR42760">
    <property type="entry name" value="SHORT-CHAIN DEHYDROGENASES/REDUCTASES FAMILY MEMBER"/>
    <property type="match status" value="1"/>
</dbReference>
<dbReference type="NCBIfam" id="NF005309">
    <property type="entry name" value="PRK06841.1"/>
    <property type="match status" value="1"/>
</dbReference>
<gene>
    <name evidence="3" type="ORF">ALP32_100486</name>
</gene>
<keyword evidence="2" id="KW-0560">Oxidoreductase</keyword>
<dbReference type="Pfam" id="PF13561">
    <property type="entry name" value="adh_short_C2"/>
    <property type="match status" value="1"/>
</dbReference>
<evidence type="ECO:0000313" key="3">
    <source>
        <dbReference type="EMBL" id="RMU37750.1"/>
    </source>
</evidence>
<dbReference type="PRINTS" id="PR00080">
    <property type="entry name" value="SDRFAMILY"/>
</dbReference>
<dbReference type="Gene3D" id="3.40.50.720">
    <property type="entry name" value="NAD(P)-binding Rossmann-like Domain"/>
    <property type="match status" value="1"/>
</dbReference>
<accession>A0A3M5TVZ7</accession>
<dbReference type="SUPFAM" id="SSF51735">
    <property type="entry name" value="NAD(P)-binding Rossmann-fold domains"/>
    <property type="match status" value="1"/>
</dbReference>
<proteinExistence type="inferred from homology"/>
<dbReference type="EMBL" id="RBTX01000185">
    <property type="protein sequence ID" value="RMU37750.1"/>
    <property type="molecule type" value="Genomic_DNA"/>
</dbReference>
<dbReference type="PRINTS" id="PR00081">
    <property type="entry name" value="GDHRDH"/>
</dbReference>
<evidence type="ECO:0000313" key="4">
    <source>
        <dbReference type="Proteomes" id="UP000281514"/>
    </source>
</evidence>